<protein>
    <submittedName>
        <fullName evidence="1">Uncharacterized protein</fullName>
    </submittedName>
</protein>
<gene>
    <name evidence="1" type="ORF">QFC24_000085</name>
</gene>
<name>A0ACC2XXX7_9TREE</name>
<dbReference type="EMBL" id="JASBWV010000001">
    <property type="protein sequence ID" value="KAJ9127802.1"/>
    <property type="molecule type" value="Genomic_DNA"/>
</dbReference>
<accession>A0ACC2XXX7</accession>
<keyword evidence="2" id="KW-1185">Reference proteome</keyword>
<reference evidence="1" key="1">
    <citation type="submission" date="2023-04" db="EMBL/GenBank/DDBJ databases">
        <title>Draft Genome sequencing of Naganishia species isolated from polar environments using Oxford Nanopore Technology.</title>
        <authorList>
            <person name="Leo P."/>
            <person name="Venkateswaran K."/>
        </authorList>
    </citation>
    <scope>NUCLEOTIDE SEQUENCE</scope>
    <source>
        <strain evidence="1">DBVPG 5303</strain>
    </source>
</reference>
<dbReference type="Proteomes" id="UP001234202">
    <property type="component" value="Unassembled WGS sequence"/>
</dbReference>
<comment type="caution">
    <text evidence="1">The sequence shown here is derived from an EMBL/GenBank/DDBJ whole genome shotgun (WGS) entry which is preliminary data.</text>
</comment>
<evidence type="ECO:0000313" key="2">
    <source>
        <dbReference type="Proteomes" id="UP001234202"/>
    </source>
</evidence>
<proteinExistence type="predicted"/>
<sequence>MVHLSSSSRQTPRQRLPELSDVLMRKTRAPLDLYCFYIFLQQENAEDALDFWLDVQQHENLCRAYFKDLIRTDRTVVDDWPEFYDYARRYGSVFSSVAGVVEHTISEQHDQSRRHWREKGGLGEMEEKHYSHAEQHSEDVHEEEYDGTRSPSFRARRDTESHQPRTPTNVNMGNDQQQNSLSANASPLLSDGEHVVMNHASTRPPTANSFGKGHPPGDARGPSRASFVDSFFGATSDSRTPSQSHNMTGNQHGEVPNSSGGGTFSGLRSTSRRVSRAPTVISRKQAITQQDLVASGERIYLRYLLPGAEKEIYLPPPIRIHDFPSSPDNDEPSDPSADPRIPDYFHVAKEYIFKALEDDAFVRFIRAKAFCNLTRLGTFIRLFCGLFCLWAGFVVAFTLVFYDYKPKIRRLYVSPSARNPNNLRSSSRLETHPFQTIKMGERSVKKILRGRAALVMVWVVLLTAVMAAVWWAVPGHRL</sequence>
<evidence type="ECO:0000313" key="1">
    <source>
        <dbReference type="EMBL" id="KAJ9127802.1"/>
    </source>
</evidence>
<organism evidence="1 2">
    <name type="scientific">Naganishia onofrii</name>
    <dbReference type="NCBI Taxonomy" id="1851511"/>
    <lineage>
        <taxon>Eukaryota</taxon>
        <taxon>Fungi</taxon>
        <taxon>Dikarya</taxon>
        <taxon>Basidiomycota</taxon>
        <taxon>Agaricomycotina</taxon>
        <taxon>Tremellomycetes</taxon>
        <taxon>Filobasidiales</taxon>
        <taxon>Filobasidiaceae</taxon>
        <taxon>Naganishia</taxon>
    </lineage>
</organism>